<proteinExistence type="predicted"/>
<dbReference type="STRING" id="526218.Sterm_3946"/>
<feature type="chain" id="PRO_5003020761" description="MORN variant repeat protein" evidence="1">
    <location>
        <begin position="22"/>
        <end position="221"/>
    </location>
</feature>
<dbReference type="EMBL" id="CP001739">
    <property type="protein sequence ID" value="ACZ10779.1"/>
    <property type="molecule type" value="Genomic_DNA"/>
</dbReference>
<sequence length="221" mass="24930">MKKGILIILLVLMVLSCGTSKKVTLPDKDIKIENETVFFKNEKYTGKINLKDKNSVSGFITFKDGHLDGPTELKNDKKQMYTKFNIVNNQFEGETVVKNADQGINMTVNYNNGKIVKLLGDYSKTVKYDITFVDGLANGWFESEGEKFVFSDGVLTLEEDGITTEVKYYVNQETGDMGMEFFINGKSAGRDEKPNKVFGMEYFRIIAISSILEENSKGKDK</sequence>
<accession>D1AGQ9</accession>
<evidence type="ECO:0000256" key="1">
    <source>
        <dbReference type="SAM" id="SignalP"/>
    </source>
</evidence>
<reference evidence="2 3" key="2">
    <citation type="journal article" date="2010" name="Stand. Genomic Sci.">
        <title>Complete genome sequence of Sebaldella termitidis type strain (NCTC 11300).</title>
        <authorList>
            <person name="Harmon-Smith M."/>
            <person name="Celia L."/>
            <person name="Chertkov O."/>
            <person name="Lapidus A."/>
            <person name="Copeland A."/>
            <person name="Glavina Del Rio T."/>
            <person name="Nolan M."/>
            <person name="Lucas S."/>
            <person name="Tice H."/>
            <person name="Cheng J.F."/>
            <person name="Han C."/>
            <person name="Detter J.C."/>
            <person name="Bruce D."/>
            <person name="Goodwin L."/>
            <person name="Pitluck S."/>
            <person name="Pati A."/>
            <person name="Liolios K."/>
            <person name="Ivanova N."/>
            <person name="Mavromatis K."/>
            <person name="Mikhailova N."/>
            <person name="Chen A."/>
            <person name="Palaniappan K."/>
            <person name="Land M."/>
            <person name="Hauser L."/>
            <person name="Chang Y.J."/>
            <person name="Jeffries C.D."/>
            <person name="Brettin T."/>
            <person name="Goker M."/>
            <person name="Beck B."/>
            <person name="Bristow J."/>
            <person name="Eisen J.A."/>
            <person name="Markowitz V."/>
            <person name="Hugenholtz P."/>
            <person name="Kyrpides N.C."/>
            <person name="Klenk H.P."/>
            <person name="Chen F."/>
        </authorList>
    </citation>
    <scope>NUCLEOTIDE SEQUENCE [LARGE SCALE GENOMIC DNA]</scope>
    <source>
        <strain evidence="3">ATCC 33386 / NCTC 11300</strain>
    </source>
</reference>
<evidence type="ECO:0000313" key="2">
    <source>
        <dbReference type="EMBL" id="ACZ10779.1"/>
    </source>
</evidence>
<reference evidence="3" key="1">
    <citation type="submission" date="2009-09" db="EMBL/GenBank/DDBJ databases">
        <title>The complete chromosome of Sebaldella termitidis ATCC 33386.</title>
        <authorList>
            <consortium name="US DOE Joint Genome Institute (JGI-PGF)"/>
            <person name="Lucas S."/>
            <person name="Copeland A."/>
            <person name="Lapidus A."/>
            <person name="Glavina del Rio T."/>
            <person name="Dalin E."/>
            <person name="Tice H."/>
            <person name="Bruce D."/>
            <person name="Goodwin L."/>
            <person name="Pitluck S."/>
            <person name="Kyrpides N."/>
            <person name="Mavromatis K."/>
            <person name="Ivanova N."/>
            <person name="Mikhailova N."/>
            <person name="Sims D."/>
            <person name="Meincke L."/>
            <person name="Brettin T."/>
            <person name="Detter J.C."/>
            <person name="Han C."/>
            <person name="Larimer F."/>
            <person name="Land M."/>
            <person name="Hauser L."/>
            <person name="Markowitz V."/>
            <person name="Cheng J.F."/>
            <person name="Hugenholtz P."/>
            <person name="Woyke T."/>
            <person name="Wu D."/>
            <person name="Eisen J.A."/>
        </authorList>
    </citation>
    <scope>NUCLEOTIDE SEQUENCE [LARGE SCALE GENOMIC DNA]</scope>
    <source>
        <strain evidence="3">ATCC 33386 / NCTC 11300</strain>
    </source>
</reference>
<dbReference type="PROSITE" id="PS51257">
    <property type="entry name" value="PROKAR_LIPOPROTEIN"/>
    <property type="match status" value="1"/>
</dbReference>
<dbReference type="HOGENOM" id="CLU_103342_0_0_0"/>
<evidence type="ECO:0000313" key="3">
    <source>
        <dbReference type="Proteomes" id="UP000000845"/>
    </source>
</evidence>
<dbReference type="SMR" id="D1AGQ9"/>
<keyword evidence="1" id="KW-0732">Signal</keyword>
<protein>
    <recommendedName>
        <fullName evidence="4">MORN variant repeat protein</fullName>
    </recommendedName>
</protein>
<dbReference type="SUPFAM" id="SSF82185">
    <property type="entry name" value="Histone H3 K4-specific methyltransferase SET7/9 N-terminal domain"/>
    <property type="match status" value="1"/>
</dbReference>
<organism evidence="2 3">
    <name type="scientific">Sebaldella termitidis (strain ATCC 33386 / NCTC 11300)</name>
    <dbReference type="NCBI Taxonomy" id="526218"/>
    <lineage>
        <taxon>Bacteria</taxon>
        <taxon>Fusobacteriati</taxon>
        <taxon>Fusobacteriota</taxon>
        <taxon>Fusobacteriia</taxon>
        <taxon>Fusobacteriales</taxon>
        <taxon>Leptotrichiaceae</taxon>
        <taxon>Sebaldella</taxon>
    </lineage>
</organism>
<dbReference type="RefSeq" id="WP_012863354.1">
    <property type="nucleotide sequence ID" value="NC_013517.1"/>
</dbReference>
<keyword evidence="3" id="KW-1185">Reference proteome</keyword>
<gene>
    <name evidence="2" type="ordered locus">Sterm_3946</name>
</gene>
<evidence type="ECO:0008006" key="4">
    <source>
        <dbReference type="Google" id="ProtNLM"/>
    </source>
</evidence>
<dbReference type="AlphaFoldDB" id="D1AGQ9"/>
<dbReference type="Proteomes" id="UP000000845">
    <property type="component" value="Chromosome"/>
</dbReference>
<feature type="signal peptide" evidence="1">
    <location>
        <begin position="1"/>
        <end position="21"/>
    </location>
</feature>
<name>D1AGQ9_SEBTE</name>
<dbReference type="KEGG" id="str:Sterm_3946"/>